<evidence type="ECO:0000313" key="2">
    <source>
        <dbReference type="Proteomes" id="UP001055879"/>
    </source>
</evidence>
<evidence type="ECO:0000313" key="1">
    <source>
        <dbReference type="EMBL" id="KAI3759844.1"/>
    </source>
</evidence>
<proteinExistence type="predicted"/>
<keyword evidence="2" id="KW-1185">Reference proteome</keyword>
<dbReference type="EMBL" id="CM042048">
    <property type="protein sequence ID" value="KAI3759844.1"/>
    <property type="molecule type" value="Genomic_DNA"/>
</dbReference>
<organism evidence="1 2">
    <name type="scientific">Arctium lappa</name>
    <name type="common">Greater burdock</name>
    <name type="synonym">Lappa major</name>
    <dbReference type="NCBI Taxonomy" id="4217"/>
    <lineage>
        <taxon>Eukaryota</taxon>
        <taxon>Viridiplantae</taxon>
        <taxon>Streptophyta</taxon>
        <taxon>Embryophyta</taxon>
        <taxon>Tracheophyta</taxon>
        <taxon>Spermatophyta</taxon>
        <taxon>Magnoliopsida</taxon>
        <taxon>eudicotyledons</taxon>
        <taxon>Gunneridae</taxon>
        <taxon>Pentapetalae</taxon>
        <taxon>asterids</taxon>
        <taxon>campanulids</taxon>
        <taxon>Asterales</taxon>
        <taxon>Asteraceae</taxon>
        <taxon>Carduoideae</taxon>
        <taxon>Cardueae</taxon>
        <taxon>Arctiinae</taxon>
        <taxon>Arctium</taxon>
    </lineage>
</organism>
<protein>
    <submittedName>
        <fullName evidence="1">Uncharacterized protein</fullName>
    </submittedName>
</protein>
<gene>
    <name evidence="1" type="ORF">L6452_07945</name>
</gene>
<sequence length="395" mass="45489">MEKMWNSKLLLSQTPSSRFWREIGSGWVTYTLAVVTLVFLWQFARFQILPRLSILFRNSSARQFNNPTISILPSPQQHRISDVITDLDLKVLMDSLDEIVHGNEKWENVVDRRNNSLSYYVKCCKPKDGGPLKYLSTTTFNLCSSETLRDFYMDNFYRKEWDKTLIDHEQLQVDESNGTEIGRTIKKFPLLTPREYILAWRLWEGRDRTFYCYSKECDHPLAPRQKKYVRVGLLRSGWRIREVSGRNSCEIKMVHQEDAGLNVEMAKVIFAKGIWSYVCKMDNALRKYSAIRRIQLTSAVSAITLVQKVPLPLDCSTTSKIVIAGMAHDPEECIKKKMRGKPSKKLIANGLILVGGVICLARGHPNFSAKVALAFVLNKLTKRRQIKEPPSITLH</sequence>
<dbReference type="Proteomes" id="UP001055879">
    <property type="component" value="Linkage Group LG02"/>
</dbReference>
<accession>A0ACB9ELQ2</accession>
<name>A0ACB9ELQ2_ARCLA</name>
<comment type="caution">
    <text evidence="1">The sequence shown here is derived from an EMBL/GenBank/DDBJ whole genome shotgun (WGS) entry which is preliminary data.</text>
</comment>
<reference evidence="2" key="1">
    <citation type="journal article" date="2022" name="Mol. Ecol. Resour.">
        <title>The genomes of chicory, endive, great burdock and yacon provide insights into Asteraceae palaeo-polyploidization history and plant inulin production.</title>
        <authorList>
            <person name="Fan W."/>
            <person name="Wang S."/>
            <person name="Wang H."/>
            <person name="Wang A."/>
            <person name="Jiang F."/>
            <person name="Liu H."/>
            <person name="Zhao H."/>
            <person name="Xu D."/>
            <person name="Zhang Y."/>
        </authorList>
    </citation>
    <scope>NUCLEOTIDE SEQUENCE [LARGE SCALE GENOMIC DNA]</scope>
    <source>
        <strain evidence="2">cv. Niubang</strain>
    </source>
</reference>
<reference evidence="1 2" key="2">
    <citation type="journal article" date="2022" name="Mol. Ecol. Resour.">
        <title>The genomes of chicory, endive, great burdock and yacon provide insights into Asteraceae paleo-polyploidization history and plant inulin production.</title>
        <authorList>
            <person name="Fan W."/>
            <person name="Wang S."/>
            <person name="Wang H."/>
            <person name="Wang A."/>
            <person name="Jiang F."/>
            <person name="Liu H."/>
            <person name="Zhao H."/>
            <person name="Xu D."/>
            <person name="Zhang Y."/>
        </authorList>
    </citation>
    <scope>NUCLEOTIDE SEQUENCE [LARGE SCALE GENOMIC DNA]</scope>
    <source>
        <strain evidence="2">cv. Niubang</strain>
    </source>
</reference>